<keyword evidence="1" id="KW-0472">Membrane</keyword>
<organism evidence="2 3">
    <name type="scientific">Phytoactinopolyspora halotolerans</name>
    <dbReference type="NCBI Taxonomy" id="1981512"/>
    <lineage>
        <taxon>Bacteria</taxon>
        <taxon>Bacillati</taxon>
        <taxon>Actinomycetota</taxon>
        <taxon>Actinomycetes</taxon>
        <taxon>Jiangellales</taxon>
        <taxon>Jiangellaceae</taxon>
        <taxon>Phytoactinopolyspora</taxon>
    </lineage>
</organism>
<sequence length="119" mass="12820">MVDFLYNLLVVLHFLGLASLIGGALVQMRTAGGERVINMAMLHGALTQVVSGLLLVAMQEMADSLDIDPNHGRIGVKLVVALVVTVLAWINRSRSSIPDGLYYLIFGLSVGNVIVAVFW</sequence>
<keyword evidence="3" id="KW-1185">Reference proteome</keyword>
<dbReference type="EMBL" id="JAAGOA010000003">
    <property type="protein sequence ID" value="NED99655.1"/>
    <property type="molecule type" value="Genomic_DNA"/>
</dbReference>
<comment type="caution">
    <text evidence="2">The sequence shown here is derived from an EMBL/GenBank/DDBJ whole genome shotgun (WGS) entry which is preliminary data.</text>
</comment>
<evidence type="ECO:0000313" key="3">
    <source>
        <dbReference type="Proteomes" id="UP000475214"/>
    </source>
</evidence>
<evidence type="ECO:0000313" key="2">
    <source>
        <dbReference type="EMBL" id="NED99655.1"/>
    </source>
</evidence>
<keyword evidence="1" id="KW-1133">Transmembrane helix</keyword>
<protein>
    <recommendedName>
        <fullName evidence="4">Integral membrane protein</fullName>
    </recommendedName>
</protein>
<evidence type="ECO:0000256" key="1">
    <source>
        <dbReference type="SAM" id="Phobius"/>
    </source>
</evidence>
<feature type="transmembrane region" description="Helical" evidence="1">
    <location>
        <begin position="6"/>
        <end position="26"/>
    </location>
</feature>
<dbReference type="AlphaFoldDB" id="A0A6L9S392"/>
<feature type="transmembrane region" description="Helical" evidence="1">
    <location>
        <begin position="101"/>
        <end position="118"/>
    </location>
</feature>
<name>A0A6L9S392_9ACTN</name>
<keyword evidence="1" id="KW-0812">Transmembrane</keyword>
<feature type="transmembrane region" description="Helical" evidence="1">
    <location>
        <begin position="38"/>
        <end position="58"/>
    </location>
</feature>
<proteinExistence type="predicted"/>
<reference evidence="2 3" key="1">
    <citation type="submission" date="2020-02" db="EMBL/GenBank/DDBJ databases">
        <authorList>
            <person name="Li X.-J."/>
            <person name="Han X.-M."/>
        </authorList>
    </citation>
    <scope>NUCLEOTIDE SEQUENCE [LARGE SCALE GENOMIC DNA]</scope>
    <source>
        <strain evidence="2 3">CCTCC AB 2017055</strain>
    </source>
</reference>
<evidence type="ECO:0008006" key="4">
    <source>
        <dbReference type="Google" id="ProtNLM"/>
    </source>
</evidence>
<feature type="transmembrane region" description="Helical" evidence="1">
    <location>
        <begin position="70"/>
        <end position="89"/>
    </location>
</feature>
<dbReference type="RefSeq" id="WP_163733948.1">
    <property type="nucleotide sequence ID" value="NZ_JAAGOA010000003.1"/>
</dbReference>
<dbReference type="Proteomes" id="UP000475214">
    <property type="component" value="Unassembled WGS sequence"/>
</dbReference>
<gene>
    <name evidence="2" type="ORF">G1H10_05690</name>
</gene>
<accession>A0A6L9S392</accession>